<reference evidence="2 3" key="1">
    <citation type="submission" date="2007-06" db="EMBL/GenBank/DDBJ databases">
        <authorList>
            <person name="Shimkets L."/>
            <person name="Ferriera S."/>
            <person name="Johnson J."/>
            <person name="Kravitz S."/>
            <person name="Beeson K."/>
            <person name="Sutton G."/>
            <person name="Rogers Y.-H."/>
            <person name="Friedman R."/>
            <person name="Frazier M."/>
            <person name="Venter J.C."/>
        </authorList>
    </citation>
    <scope>NUCLEOTIDE SEQUENCE [LARGE SCALE GENOMIC DNA]</scope>
    <source>
        <strain evidence="2 3">SIR-1</strain>
    </source>
</reference>
<sequence length="35" mass="3734">MPKSKQGARVSSTSELQLRADTPPSKMALELSCEG</sequence>
<protein>
    <submittedName>
        <fullName evidence="2">Uncharacterized protein</fullName>
    </submittedName>
</protein>
<comment type="caution">
    <text evidence="2">The sequence shown here is derived from an EMBL/GenBank/DDBJ whole genome shotgun (WGS) entry which is preliminary data.</text>
</comment>
<dbReference type="AlphaFoldDB" id="A6FXT8"/>
<proteinExistence type="predicted"/>
<dbReference type="Proteomes" id="UP000005801">
    <property type="component" value="Unassembled WGS sequence"/>
</dbReference>
<name>A6FXT8_9BACT</name>
<accession>A6FXT8</accession>
<feature type="region of interest" description="Disordered" evidence="1">
    <location>
        <begin position="1"/>
        <end position="35"/>
    </location>
</feature>
<dbReference type="EMBL" id="ABCS01000002">
    <property type="protein sequence ID" value="EDM81676.1"/>
    <property type="molecule type" value="Genomic_DNA"/>
</dbReference>
<organism evidence="2 3">
    <name type="scientific">Plesiocystis pacifica SIR-1</name>
    <dbReference type="NCBI Taxonomy" id="391625"/>
    <lineage>
        <taxon>Bacteria</taxon>
        <taxon>Pseudomonadati</taxon>
        <taxon>Myxococcota</taxon>
        <taxon>Polyangia</taxon>
        <taxon>Nannocystales</taxon>
        <taxon>Nannocystaceae</taxon>
        <taxon>Plesiocystis</taxon>
    </lineage>
</organism>
<evidence type="ECO:0000313" key="2">
    <source>
        <dbReference type="EMBL" id="EDM81676.1"/>
    </source>
</evidence>
<evidence type="ECO:0000313" key="3">
    <source>
        <dbReference type="Proteomes" id="UP000005801"/>
    </source>
</evidence>
<evidence type="ECO:0000256" key="1">
    <source>
        <dbReference type="SAM" id="MobiDB-lite"/>
    </source>
</evidence>
<keyword evidence="3" id="KW-1185">Reference proteome</keyword>
<gene>
    <name evidence="2" type="ORF">PPSIR1_22204</name>
</gene>